<protein>
    <submittedName>
        <fullName evidence="1">DUF365 domain-containing protein</fullName>
    </submittedName>
</protein>
<evidence type="ECO:0000313" key="2">
    <source>
        <dbReference type="Proteomes" id="UP000315423"/>
    </source>
</evidence>
<organism evidence="1 2">
    <name type="scientific">Candidatus Methanomarinus sp</name>
    <dbReference type="NCBI Taxonomy" id="3386244"/>
    <lineage>
        <taxon>Archaea</taxon>
        <taxon>Methanobacteriati</taxon>
        <taxon>Methanobacteriota</taxon>
        <taxon>Stenosarchaea group</taxon>
        <taxon>Methanomicrobia</taxon>
        <taxon>Methanosarcinales</taxon>
        <taxon>ANME-2 cluster</taxon>
        <taxon>Candidatus Methanocomedenaceae</taxon>
        <taxon>Candidatus Methanomarinus</taxon>
    </lineage>
</organism>
<evidence type="ECO:0000313" key="1">
    <source>
        <dbReference type="EMBL" id="TKY91098.1"/>
    </source>
</evidence>
<name>A0AC61S8M2_9EURY</name>
<reference evidence="1" key="1">
    <citation type="submission" date="2018-09" db="EMBL/GenBank/DDBJ databases">
        <title>A genomic encyclopedia of anaerobic methanotrophic archaea.</title>
        <authorList>
            <person name="Skennerton C.T."/>
            <person name="Chadwick G.L."/>
            <person name="Laso-Perez R."/>
            <person name="Leu A.O."/>
            <person name="Speth D.R."/>
            <person name="Yu H."/>
            <person name="Morgan-Lang C."/>
            <person name="Hatzenpichler R."/>
            <person name="Goudeau D."/>
            <person name="Malmstrom R."/>
            <person name="Woyke T."/>
            <person name="Hallam S."/>
            <person name="Tyson G.W."/>
            <person name="Wegener G."/>
            <person name="Boetius A."/>
            <person name="Orphan V.J."/>
        </authorList>
    </citation>
    <scope>NUCLEOTIDE SEQUENCE</scope>
    <source>
        <strain evidence="1">CONS3730D10UFb2</strain>
    </source>
</reference>
<proteinExistence type="predicted"/>
<gene>
    <name evidence="1" type="ORF">C5S46_07605</name>
</gene>
<comment type="caution">
    <text evidence="1">The sequence shown here is derived from an EMBL/GenBank/DDBJ whole genome shotgun (WGS) entry which is preliminary data.</text>
</comment>
<dbReference type="Proteomes" id="UP000315423">
    <property type="component" value="Unassembled WGS sequence"/>
</dbReference>
<accession>A0AC61S8M2</accession>
<sequence length="148" mass="16637">MSKSLLQPFAVIYPLPTHLASRILQDKKSIFVKYPTHETISPKLTSCKKLMLYISGANKEIAGEADIKSISLMTLSETILKYGSNLFLTEDELRKYSNGRDSKKMMVFELDEITSYPAPKALGHGITMVGEYISKEEYNLLVNKGDLI</sequence>
<dbReference type="EMBL" id="QYBA01000261">
    <property type="protein sequence ID" value="TKY91098.1"/>
    <property type="molecule type" value="Genomic_DNA"/>
</dbReference>